<keyword evidence="2" id="KW-1185">Reference proteome</keyword>
<sequence length="67" mass="7093">MDTIPARALYMTALEATNSDVATATASFWFPVTSAATIVNAAARLRAAIAAQLVWTPIAIVSQRLMV</sequence>
<dbReference type="Proteomes" id="UP001279734">
    <property type="component" value="Unassembled WGS sequence"/>
</dbReference>
<protein>
    <submittedName>
        <fullName evidence="1">Uncharacterized protein</fullName>
    </submittedName>
</protein>
<organism evidence="1 2">
    <name type="scientific">Nepenthes gracilis</name>
    <name type="common">Slender pitcher plant</name>
    <dbReference type="NCBI Taxonomy" id="150966"/>
    <lineage>
        <taxon>Eukaryota</taxon>
        <taxon>Viridiplantae</taxon>
        <taxon>Streptophyta</taxon>
        <taxon>Embryophyta</taxon>
        <taxon>Tracheophyta</taxon>
        <taxon>Spermatophyta</taxon>
        <taxon>Magnoliopsida</taxon>
        <taxon>eudicotyledons</taxon>
        <taxon>Gunneridae</taxon>
        <taxon>Pentapetalae</taxon>
        <taxon>Caryophyllales</taxon>
        <taxon>Nepenthaceae</taxon>
        <taxon>Nepenthes</taxon>
    </lineage>
</organism>
<proteinExistence type="predicted"/>
<dbReference type="AlphaFoldDB" id="A0AAD3S3V6"/>
<accession>A0AAD3S3V6</accession>
<reference evidence="1" key="1">
    <citation type="submission" date="2023-05" db="EMBL/GenBank/DDBJ databases">
        <title>Nepenthes gracilis genome sequencing.</title>
        <authorList>
            <person name="Fukushima K."/>
        </authorList>
    </citation>
    <scope>NUCLEOTIDE SEQUENCE</scope>
    <source>
        <strain evidence="1">SING2019-196</strain>
    </source>
</reference>
<gene>
    <name evidence="1" type="ORF">Nepgr_005624</name>
</gene>
<evidence type="ECO:0000313" key="2">
    <source>
        <dbReference type="Proteomes" id="UP001279734"/>
    </source>
</evidence>
<dbReference type="PANTHER" id="PTHR46080">
    <property type="entry name" value="MITOCHONDRIAL SUBSTRATE CARRIER FAMILY PROTEIN J"/>
    <property type="match status" value="1"/>
</dbReference>
<dbReference type="EMBL" id="BSYO01000004">
    <property type="protein sequence ID" value="GMH03785.1"/>
    <property type="molecule type" value="Genomic_DNA"/>
</dbReference>
<name>A0AAD3S3V6_NEPGR</name>
<comment type="caution">
    <text evidence="1">The sequence shown here is derived from an EMBL/GenBank/DDBJ whole genome shotgun (WGS) entry which is preliminary data.</text>
</comment>
<evidence type="ECO:0000313" key="1">
    <source>
        <dbReference type="EMBL" id="GMH03785.1"/>
    </source>
</evidence>
<dbReference type="PANTHER" id="PTHR46080:SF4">
    <property type="entry name" value="MITOCHONDRIAL CARRIER PROTEIN, EXPRESSED"/>
    <property type="match status" value="1"/>
</dbReference>